<dbReference type="AlphaFoldDB" id="A0A382MEP6"/>
<evidence type="ECO:0000256" key="1">
    <source>
        <dbReference type="SAM" id="Phobius"/>
    </source>
</evidence>
<keyword evidence="1" id="KW-0472">Membrane</keyword>
<name>A0A382MEP6_9ZZZZ</name>
<dbReference type="EMBL" id="UINC01093224">
    <property type="protein sequence ID" value="SVC47483.1"/>
    <property type="molecule type" value="Genomic_DNA"/>
</dbReference>
<feature type="non-terminal residue" evidence="2">
    <location>
        <position position="65"/>
    </location>
</feature>
<gene>
    <name evidence="2" type="ORF">METZ01_LOCUS300337</name>
</gene>
<feature type="transmembrane region" description="Helical" evidence="1">
    <location>
        <begin position="26"/>
        <end position="47"/>
    </location>
</feature>
<evidence type="ECO:0000313" key="2">
    <source>
        <dbReference type="EMBL" id="SVC47483.1"/>
    </source>
</evidence>
<proteinExistence type="predicted"/>
<keyword evidence="1" id="KW-1133">Transmembrane helix</keyword>
<sequence length="65" mass="7921">MSFLGNLIAWFHMNAQFRWEWAKSHWWILLAGIPISYLFFFSTRMFYEYFGEYWAVRPIGFGIAT</sequence>
<protein>
    <submittedName>
        <fullName evidence="2">Uncharacterized protein</fullName>
    </submittedName>
</protein>
<reference evidence="2" key="1">
    <citation type="submission" date="2018-05" db="EMBL/GenBank/DDBJ databases">
        <authorList>
            <person name="Lanie J.A."/>
            <person name="Ng W.-L."/>
            <person name="Kazmierczak K.M."/>
            <person name="Andrzejewski T.M."/>
            <person name="Davidsen T.M."/>
            <person name="Wayne K.J."/>
            <person name="Tettelin H."/>
            <person name="Glass J.I."/>
            <person name="Rusch D."/>
            <person name="Podicherti R."/>
            <person name="Tsui H.-C.T."/>
            <person name="Winkler M.E."/>
        </authorList>
    </citation>
    <scope>NUCLEOTIDE SEQUENCE</scope>
</reference>
<keyword evidence="1" id="KW-0812">Transmembrane</keyword>
<organism evidence="2">
    <name type="scientific">marine metagenome</name>
    <dbReference type="NCBI Taxonomy" id="408172"/>
    <lineage>
        <taxon>unclassified sequences</taxon>
        <taxon>metagenomes</taxon>
        <taxon>ecological metagenomes</taxon>
    </lineage>
</organism>
<accession>A0A382MEP6</accession>